<dbReference type="Proteomes" id="UP001363622">
    <property type="component" value="Unassembled WGS sequence"/>
</dbReference>
<proteinExistence type="predicted"/>
<accession>A0ABR1KG26</accession>
<comment type="caution">
    <text evidence="1">The sequence shown here is derived from an EMBL/GenBank/DDBJ whole genome shotgun (WGS) entry which is preliminary data.</text>
</comment>
<organism evidence="1 2">
    <name type="scientific">Phyllosticta citriasiana</name>
    <dbReference type="NCBI Taxonomy" id="595635"/>
    <lineage>
        <taxon>Eukaryota</taxon>
        <taxon>Fungi</taxon>
        <taxon>Dikarya</taxon>
        <taxon>Ascomycota</taxon>
        <taxon>Pezizomycotina</taxon>
        <taxon>Dothideomycetes</taxon>
        <taxon>Dothideomycetes incertae sedis</taxon>
        <taxon>Botryosphaeriales</taxon>
        <taxon>Phyllostictaceae</taxon>
        <taxon>Phyllosticta</taxon>
    </lineage>
</organism>
<gene>
    <name evidence="1" type="ORF">IWZ03DRAFT_247045</name>
</gene>
<name>A0ABR1KG26_9PEZI</name>
<evidence type="ECO:0000313" key="1">
    <source>
        <dbReference type="EMBL" id="KAK7513994.1"/>
    </source>
</evidence>
<keyword evidence="2" id="KW-1185">Reference proteome</keyword>
<protein>
    <submittedName>
        <fullName evidence="1">Uncharacterized protein</fullName>
    </submittedName>
</protein>
<evidence type="ECO:0000313" key="2">
    <source>
        <dbReference type="Proteomes" id="UP001363622"/>
    </source>
</evidence>
<reference evidence="1 2" key="1">
    <citation type="submission" date="2024-04" db="EMBL/GenBank/DDBJ databases">
        <title>Phyllosticta paracitricarpa is synonymous to the EU quarantine fungus P. citricarpa based on phylogenomic analyses.</title>
        <authorList>
            <consortium name="Lawrence Berkeley National Laboratory"/>
            <person name="Van Ingen-Buijs V.A."/>
            <person name="Van Westerhoven A.C."/>
            <person name="Haridas S."/>
            <person name="Skiadas P."/>
            <person name="Martin F."/>
            <person name="Groenewald J.Z."/>
            <person name="Crous P.W."/>
            <person name="Seidl M.F."/>
        </authorList>
    </citation>
    <scope>NUCLEOTIDE SEQUENCE [LARGE SCALE GENOMIC DNA]</scope>
    <source>
        <strain evidence="1 2">CBS 123371</strain>
    </source>
</reference>
<dbReference type="EMBL" id="JBBPHU010000009">
    <property type="protein sequence ID" value="KAK7513994.1"/>
    <property type="molecule type" value="Genomic_DNA"/>
</dbReference>
<sequence length="176" mass="19621">MHVLLYRVRGARATHPPSDRHPSNRTSTRFALPLALIHAPMPCGSVVEPIVALITRSLAGCCALSRCWRYVCRPWETRRALLPCPCVANASLVGLGIWMHVCMHACMCERMRGDKTIDWLVVAQLADTKREIEERSGVTAQLRARLTRQLCGRLQPTKTANPTDAFGGCEEIGNFR</sequence>